<dbReference type="Gene3D" id="1.20.1270.180">
    <property type="match status" value="1"/>
</dbReference>
<dbReference type="PANTHER" id="PTHR39176:SF1">
    <property type="entry name" value="PERIPLASMIC PROTEIN"/>
    <property type="match status" value="1"/>
</dbReference>
<protein>
    <recommendedName>
        <fullName evidence="1">Lysozyme inhibitor LprI-like N-terminal domain-containing protein</fullName>
    </recommendedName>
</protein>
<dbReference type="Proteomes" id="UP000019184">
    <property type="component" value="Unassembled WGS sequence"/>
</dbReference>
<feature type="domain" description="Lysozyme inhibitor LprI-like N-terminal" evidence="1">
    <location>
        <begin position="49"/>
        <end position="133"/>
    </location>
</feature>
<name>A0A7U7GG42_9GAMM</name>
<reference evidence="2 3" key="1">
    <citation type="journal article" date="2014" name="ISME J.">
        <title>Candidatus Competibacter-lineage genomes retrieved from metagenomes reveal functional metabolic diversity.</title>
        <authorList>
            <person name="McIlroy S.J."/>
            <person name="Albertsen M."/>
            <person name="Andresen E.K."/>
            <person name="Saunders A.M."/>
            <person name="Kristiansen R."/>
            <person name="Stokholm-Bjerregaard M."/>
            <person name="Nielsen K.L."/>
            <person name="Nielsen P.H."/>
        </authorList>
    </citation>
    <scope>NUCLEOTIDE SEQUENCE [LARGE SCALE GENOMIC DNA]</scope>
    <source>
        <strain evidence="2 3">Run_B_J11</strain>
    </source>
</reference>
<sequence>MNENSRIFLIYPTLLSKSLKSQIRNEEPVMKNSLILIALLFAAPVWADCEKTKSDYDVVYCSTKIYIQADKELNEAYKKLSEKLDMEGRQLLKKAQLVWIKERNQNCSETRRSEILLDMDCAANTTIERTQFLNDRHRECVSAGCMNSKL</sequence>
<dbReference type="EMBL" id="CBTK010000301">
    <property type="protein sequence ID" value="CDH47446.1"/>
    <property type="molecule type" value="Genomic_DNA"/>
</dbReference>
<gene>
    <name evidence="2" type="ORF">BN874_820004</name>
</gene>
<accession>A0A7U7GG42</accession>
<keyword evidence="3" id="KW-1185">Reference proteome</keyword>
<evidence type="ECO:0000313" key="2">
    <source>
        <dbReference type="EMBL" id="CDH47446.1"/>
    </source>
</evidence>
<proteinExistence type="predicted"/>
<dbReference type="AlphaFoldDB" id="A0A7U7GG42"/>
<organism evidence="2 3">
    <name type="scientific">Candidatus Contendobacter odensis Run_B_J11</name>
    <dbReference type="NCBI Taxonomy" id="1400861"/>
    <lineage>
        <taxon>Bacteria</taxon>
        <taxon>Pseudomonadati</taxon>
        <taxon>Pseudomonadota</taxon>
        <taxon>Gammaproteobacteria</taxon>
        <taxon>Candidatus Competibacteraceae</taxon>
        <taxon>Candidatus Contendibacter</taxon>
    </lineage>
</organism>
<evidence type="ECO:0000313" key="3">
    <source>
        <dbReference type="Proteomes" id="UP000019184"/>
    </source>
</evidence>
<evidence type="ECO:0000259" key="1">
    <source>
        <dbReference type="Pfam" id="PF07007"/>
    </source>
</evidence>
<dbReference type="InterPro" id="IPR009739">
    <property type="entry name" value="LprI-like_N"/>
</dbReference>
<dbReference type="Pfam" id="PF07007">
    <property type="entry name" value="LprI"/>
    <property type="match status" value="1"/>
</dbReference>
<comment type="caution">
    <text evidence="2">The sequence shown here is derived from an EMBL/GenBank/DDBJ whole genome shotgun (WGS) entry which is preliminary data.</text>
</comment>
<dbReference type="PANTHER" id="PTHR39176">
    <property type="entry name" value="PERIPLASMIC PROTEIN-RELATED"/>
    <property type="match status" value="1"/>
</dbReference>